<keyword evidence="3" id="KW-1185">Reference proteome</keyword>
<sequence length="121" mass="13331">MAEGDEVATRDIRVRLDGTATESDIGALRKWLEREKPLDELVRAGRLQIHERSCADDEPGAPMGLGMEIVVAMVGGAASVAFRELLDQVKAAVEAWRTNRRQVEDGEPPEGRVDPVTHDDR</sequence>
<protein>
    <submittedName>
        <fullName evidence="2">Uncharacterized protein</fullName>
    </submittedName>
</protein>
<proteinExistence type="predicted"/>
<organism evidence="2 3">
    <name type="scientific">Streptomyces fumanus</name>
    <dbReference type="NCBI Taxonomy" id="67302"/>
    <lineage>
        <taxon>Bacteria</taxon>
        <taxon>Bacillati</taxon>
        <taxon>Actinomycetota</taxon>
        <taxon>Actinomycetes</taxon>
        <taxon>Kitasatosporales</taxon>
        <taxon>Streptomycetaceae</taxon>
        <taxon>Streptomyces</taxon>
    </lineage>
</organism>
<dbReference type="EMBL" id="BNBI01000002">
    <property type="protein sequence ID" value="GHE89494.1"/>
    <property type="molecule type" value="Genomic_DNA"/>
</dbReference>
<evidence type="ECO:0000256" key="1">
    <source>
        <dbReference type="SAM" id="MobiDB-lite"/>
    </source>
</evidence>
<dbReference type="Proteomes" id="UP000630718">
    <property type="component" value="Unassembled WGS sequence"/>
</dbReference>
<comment type="caution">
    <text evidence="2">The sequence shown here is derived from an EMBL/GenBank/DDBJ whole genome shotgun (WGS) entry which is preliminary data.</text>
</comment>
<reference evidence="2" key="2">
    <citation type="submission" date="2020-09" db="EMBL/GenBank/DDBJ databases">
        <authorList>
            <person name="Sun Q."/>
            <person name="Ohkuma M."/>
        </authorList>
    </citation>
    <scope>NUCLEOTIDE SEQUENCE</scope>
    <source>
        <strain evidence="2">JCM 4477</strain>
    </source>
</reference>
<dbReference type="RefSeq" id="WP_190203014.1">
    <property type="nucleotide sequence ID" value="NZ_BNBI01000002.1"/>
</dbReference>
<gene>
    <name evidence="2" type="ORF">GCM10018772_11620</name>
</gene>
<feature type="region of interest" description="Disordered" evidence="1">
    <location>
        <begin position="98"/>
        <end position="121"/>
    </location>
</feature>
<feature type="compositionally biased region" description="Basic and acidic residues" evidence="1">
    <location>
        <begin position="101"/>
        <end position="121"/>
    </location>
</feature>
<reference evidence="2" key="1">
    <citation type="journal article" date="2014" name="Int. J. Syst. Evol. Microbiol.">
        <title>Complete genome sequence of Corynebacterium casei LMG S-19264T (=DSM 44701T), isolated from a smear-ripened cheese.</title>
        <authorList>
            <consortium name="US DOE Joint Genome Institute (JGI-PGF)"/>
            <person name="Walter F."/>
            <person name="Albersmeier A."/>
            <person name="Kalinowski J."/>
            <person name="Ruckert C."/>
        </authorList>
    </citation>
    <scope>NUCLEOTIDE SEQUENCE</scope>
    <source>
        <strain evidence="2">JCM 4477</strain>
    </source>
</reference>
<evidence type="ECO:0000313" key="2">
    <source>
        <dbReference type="EMBL" id="GHE89494.1"/>
    </source>
</evidence>
<accession>A0A919DY15</accession>
<evidence type="ECO:0000313" key="3">
    <source>
        <dbReference type="Proteomes" id="UP000630718"/>
    </source>
</evidence>
<dbReference type="AlphaFoldDB" id="A0A919DY15"/>
<name>A0A919DY15_9ACTN</name>